<name>K9XU01_STAC7</name>
<dbReference type="OrthoDB" id="532730at2"/>
<proteinExistence type="predicted"/>
<dbReference type="KEGG" id="scs:Sta7437_1992"/>
<dbReference type="eggNOG" id="ENOG5033MDE">
    <property type="taxonomic scope" value="Bacteria"/>
</dbReference>
<dbReference type="RefSeq" id="WP_015193215.1">
    <property type="nucleotide sequence ID" value="NC_019748.1"/>
</dbReference>
<evidence type="ECO:0000313" key="1">
    <source>
        <dbReference type="EMBL" id="AFZ35544.1"/>
    </source>
</evidence>
<organism evidence="1 2">
    <name type="scientific">Stanieria cyanosphaera (strain ATCC 29371 / PCC 7437)</name>
    <dbReference type="NCBI Taxonomy" id="111780"/>
    <lineage>
        <taxon>Bacteria</taxon>
        <taxon>Bacillati</taxon>
        <taxon>Cyanobacteriota</taxon>
        <taxon>Cyanophyceae</taxon>
        <taxon>Pleurocapsales</taxon>
        <taxon>Dermocarpellaceae</taxon>
        <taxon>Stanieria</taxon>
    </lineage>
</organism>
<keyword evidence="2" id="KW-1185">Reference proteome</keyword>
<evidence type="ECO:0000313" key="2">
    <source>
        <dbReference type="Proteomes" id="UP000010473"/>
    </source>
</evidence>
<dbReference type="EMBL" id="CP003653">
    <property type="protein sequence ID" value="AFZ35544.1"/>
    <property type="molecule type" value="Genomic_DNA"/>
</dbReference>
<sequence>MWSNCLNKPKFEQEQNVSFLGGTGTIKSRHQEANMWTYTVEMSMGLEPDFGRVGAETTIVLDEREIHEVLTSNYY</sequence>
<dbReference type="AlphaFoldDB" id="K9XU01"/>
<dbReference type="HOGENOM" id="CLU_190686_0_0_3"/>
<protein>
    <submittedName>
        <fullName evidence="1">Uncharacterized protein</fullName>
    </submittedName>
</protein>
<gene>
    <name evidence="1" type="ordered locus">Sta7437_1992</name>
</gene>
<accession>K9XU01</accession>
<reference evidence="2" key="1">
    <citation type="journal article" date="2013" name="Proc. Natl. Acad. Sci. U.S.A.">
        <title>Improving the coverage of the cyanobacterial phylum using diversity-driven genome sequencing.</title>
        <authorList>
            <person name="Shih P.M."/>
            <person name="Wu D."/>
            <person name="Latifi A."/>
            <person name="Axen S.D."/>
            <person name="Fewer D.P."/>
            <person name="Talla E."/>
            <person name="Calteau A."/>
            <person name="Cai F."/>
            <person name="Tandeau de Marsac N."/>
            <person name="Rippka R."/>
            <person name="Herdman M."/>
            <person name="Sivonen K."/>
            <person name="Coursin T."/>
            <person name="Laurent T."/>
            <person name="Goodwin L."/>
            <person name="Nolan M."/>
            <person name="Davenport K.W."/>
            <person name="Han C.S."/>
            <person name="Rubin E.M."/>
            <person name="Eisen J.A."/>
            <person name="Woyke T."/>
            <person name="Gugger M."/>
            <person name="Kerfeld C.A."/>
        </authorList>
    </citation>
    <scope>NUCLEOTIDE SEQUENCE [LARGE SCALE GENOMIC DNA]</scope>
    <source>
        <strain evidence="2">ATCC 29371 / PCC 7437</strain>
    </source>
</reference>
<dbReference type="Proteomes" id="UP000010473">
    <property type="component" value="Chromosome"/>
</dbReference>